<keyword evidence="4" id="KW-0862">Zinc</keyword>
<dbReference type="AlphaFoldDB" id="A0A6B1YIX0"/>
<accession>A0A6B1YIX0</accession>
<dbReference type="RefSeq" id="WP_023124068.1">
    <property type="nucleotide sequence ID" value="NZ_CAADNI010000417.1"/>
</dbReference>
<dbReference type="CDD" id="cd07730">
    <property type="entry name" value="metallo-hydrolase-like_MBL-fold"/>
    <property type="match status" value="1"/>
</dbReference>
<dbReference type="InterPro" id="IPR036866">
    <property type="entry name" value="RibonucZ/Hydroxyglut_hydro"/>
</dbReference>
<dbReference type="PANTHER" id="PTHR42978">
    <property type="entry name" value="QUORUM-QUENCHING LACTONASE YTNP-RELATED-RELATED"/>
    <property type="match status" value="1"/>
</dbReference>
<dbReference type="InterPro" id="IPR051013">
    <property type="entry name" value="MBL_superfamily_lactonases"/>
</dbReference>
<dbReference type="SMART" id="SM00849">
    <property type="entry name" value="Lactamase_B"/>
    <property type="match status" value="1"/>
</dbReference>
<keyword evidence="3 6" id="KW-0378">Hydrolase</keyword>
<dbReference type="SUPFAM" id="SSF56281">
    <property type="entry name" value="Metallo-hydrolase/oxidoreductase"/>
    <property type="match status" value="1"/>
</dbReference>
<organism evidence="6 7">
    <name type="scientific">Pseudomonas aeruginosa</name>
    <dbReference type="NCBI Taxonomy" id="287"/>
    <lineage>
        <taxon>Bacteria</taxon>
        <taxon>Pseudomonadati</taxon>
        <taxon>Pseudomonadota</taxon>
        <taxon>Gammaproteobacteria</taxon>
        <taxon>Pseudomonadales</taxon>
        <taxon>Pseudomonadaceae</taxon>
        <taxon>Pseudomonas</taxon>
    </lineage>
</organism>
<evidence type="ECO:0000313" key="7">
    <source>
        <dbReference type="Proteomes" id="UP000644192"/>
    </source>
</evidence>
<evidence type="ECO:0000313" key="6">
    <source>
        <dbReference type="EMBL" id="MZZ17684.1"/>
    </source>
</evidence>
<protein>
    <submittedName>
        <fullName evidence="6">MBL fold metallo-hydrolase</fullName>
    </submittedName>
</protein>
<keyword evidence="2" id="KW-0479">Metal-binding</keyword>
<evidence type="ECO:0000256" key="4">
    <source>
        <dbReference type="ARBA" id="ARBA00022833"/>
    </source>
</evidence>
<gene>
    <name evidence="6" type="ORF">GUL26_36115</name>
</gene>
<dbReference type="PANTHER" id="PTHR42978:SF3">
    <property type="entry name" value="BLR3078 PROTEIN"/>
    <property type="match status" value="1"/>
</dbReference>
<dbReference type="Proteomes" id="UP000644192">
    <property type="component" value="Unassembled WGS sequence"/>
</dbReference>
<name>A0A6B1YIX0_PSEAI</name>
<dbReference type="GO" id="GO:0016787">
    <property type="term" value="F:hydrolase activity"/>
    <property type="evidence" value="ECO:0007669"/>
    <property type="project" value="UniProtKB-KW"/>
</dbReference>
<reference evidence="6" key="1">
    <citation type="submission" date="2020-01" db="EMBL/GenBank/DDBJ databases">
        <title>Bacteria Cultured from War Wounds Associated with the Conflict in Eastern Ukraine.</title>
        <authorList>
            <person name="Snesrud E."/>
            <person name="Galac M.R."/>
            <person name="Mc Gann P."/>
            <person name="Valentine K."/>
            <person name="Viacheslav K."/>
        </authorList>
    </citation>
    <scope>NUCLEOTIDE SEQUENCE</scope>
    <source>
        <strain evidence="6">VNMU148</strain>
    </source>
</reference>
<dbReference type="EMBL" id="WXZT01000057">
    <property type="protein sequence ID" value="MZZ17684.1"/>
    <property type="molecule type" value="Genomic_DNA"/>
</dbReference>
<dbReference type="InterPro" id="IPR001279">
    <property type="entry name" value="Metallo-B-lactamas"/>
</dbReference>
<sequence length="316" mass="34293">MIKKTLLAALVVALLALGWTFTPQKLPLPAQAGALLPPVPATTVDISVAETGTMDSNALLAYRGGEIKQLPFGMDCFVIRHPRGIIVFEGGFGRNLAEHMKTVPWLMRTLAKVHAQTPLADQLQAAGITPGQLLGLFITHNHWDHIGAVEDLKGVPVFVNRTEREFIANGGEATALMRSFEPLNYQVYDFDGPAYAGFPASHDVFGDGSVVIVPIAGHTPGSVVAFVRTAQHDYALIGDQAWQHEGVDIPAERPWLSRRMVDEDPETVRANLGKLHQLQAANPRLVIVPSHDRRVTSTLPRFLAVSTTSAEVSTQP</sequence>
<feature type="domain" description="Metallo-beta-lactamase" evidence="5">
    <location>
        <begin position="73"/>
        <end position="291"/>
    </location>
</feature>
<dbReference type="GO" id="GO:0046872">
    <property type="term" value="F:metal ion binding"/>
    <property type="evidence" value="ECO:0007669"/>
    <property type="project" value="UniProtKB-KW"/>
</dbReference>
<evidence type="ECO:0000256" key="2">
    <source>
        <dbReference type="ARBA" id="ARBA00022723"/>
    </source>
</evidence>
<evidence type="ECO:0000256" key="1">
    <source>
        <dbReference type="ARBA" id="ARBA00007749"/>
    </source>
</evidence>
<evidence type="ECO:0000256" key="3">
    <source>
        <dbReference type="ARBA" id="ARBA00022801"/>
    </source>
</evidence>
<proteinExistence type="inferred from homology"/>
<comment type="similarity">
    <text evidence="1">Belongs to the metallo-beta-lactamase superfamily.</text>
</comment>
<comment type="caution">
    <text evidence="6">The sequence shown here is derived from an EMBL/GenBank/DDBJ whole genome shotgun (WGS) entry which is preliminary data.</text>
</comment>
<evidence type="ECO:0000259" key="5">
    <source>
        <dbReference type="SMART" id="SM00849"/>
    </source>
</evidence>
<dbReference type="Pfam" id="PF00753">
    <property type="entry name" value="Lactamase_B"/>
    <property type="match status" value="1"/>
</dbReference>
<dbReference type="Gene3D" id="3.60.15.10">
    <property type="entry name" value="Ribonuclease Z/Hydroxyacylglutathione hydrolase-like"/>
    <property type="match status" value="1"/>
</dbReference>